<feature type="region of interest" description="Disordered" evidence="1">
    <location>
        <begin position="116"/>
        <end position="142"/>
    </location>
</feature>
<proteinExistence type="predicted"/>
<name>K0RYI8_THAOC</name>
<reference evidence="2 3" key="1">
    <citation type="journal article" date="2012" name="Genome Biol.">
        <title>Genome and low-iron response of an oceanic diatom adapted to chronic iron limitation.</title>
        <authorList>
            <person name="Lommer M."/>
            <person name="Specht M."/>
            <person name="Roy A.S."/>
            <person name="Kraemer L."/>
            <person name="Andreson R."/>
            <person name="Gutowska M.A."/>
            <person name="Wolf J."/>
            <person name="Bergner S.V."/>
            <person name="Schilhabel M.B."/>
            <person name="Klostermeier U.C."/>
            <person name="Beiko R.G."/>
            <person name="Rosenstiel P."/>
            <person name="Hippler M."/>
            <person name="Laroche J."/>
        </authorList>
    </citation>
    <scope>NUCLEOTIDE SEQUENCE [LARGE SCALE GENOMIC DNA]</scope>
    <source>
        <strain evidence="2 3">CCMP1005</strain>
    </source>
</reference>
<gene>
    <name evidence="2" type="ORF">THAOC_22405</name>
</gene>
<evidence type="ECO:0000256" key="1">
    <source>
        <dbReference type="SAM" id="MobiDB-lite"/>
    </source>
</evidence>
<feature type="compositionally biased region" description="Gly residues" evidence="1">
    <location>
        <begin position="291"/>
        <end position="301"/>
    </location>
</feature>
<protein>
    <submittedName>
        <fullName evidence="2">Uncharacterized protein</fullName>
    </submittedName>
</protein>
<accession>K0RYI8</accession>
<feature type="compositionally biased region" description="Low complexity" evidence="1">
    <location>
        <begin position="302"/>
        <end position="314"/>
    </location>
</feature>
<feature type="region of interest" description="Disordered" evidence="1">
    <location>
        <begin position="173"/>
        <end position="273"/>
    </location>
</feature>
<feature type="compositionally biased region" description="Basic residues" evidence="1">
    <location>
        <begin position="228"/>
        <end position="238"/>
    </location>
</feature>
<evidence type="ECO:0000313" key="3">
    <source>
        <dbReference type="Proteomes" id="UP000266841"/>
    </source>
</evidence>
<feature type="region of interest" description="Disordered" evidence="1">
    <location>
        <begin position="1"/>
        <end position="21"/>
    </location>
</feature>
<feature type="region of interest" description="Disordered" evidence="1">
    <location>
        <begin position="289"/>
        <end position="329"/>
    </location>
</feature>
<dbReference type="OrthoDB" id="10263353at2759"/>
<keyword evidence="3" id="KW-1185">Reference proteome</keyword>
<feature type="compositionally biased region" description="Basic residues" evidence="1">
    <location>
        <begin position="59"/>
        <end position="70"/>
    </location>
</feature>
<dbReference type="AlphaFoldDB" id="K0RYI8"/>
<feature type="compositionally biased region" description="Basic and acidic residues" evidence="1">
    <location>
        <begin position="242"/>
        <end position="256"/>
    </location>
</feature>
<organism evidence="2 3">
    <name type="scientific">Thalassiosira oceanica</name>
    <name type="common">Marine diatom</name>
    <dbReference type="NCBI Taxonomy" id="159749"/>
    <lineage>
        <taxon>Eukaryota</taxon>
        <taxon>Sar</taxon>
        <taxon>Stramenopiles</taxon>
        <taxon>Ochrophyta</taxon>
        <taxon>Bacillariophyta</taxon>
        <taxon>Coscinodiscophyceae</taxon>
        <taxon>Thalassiosirophycidae</taxon>
        <taxon>Thalassiosirales</taxon>
        <taxon>Thalassiosiraceae</taxon>
        <taxon>Thalassiosira</taxon>
    </lineage>
</organism>
<sequence>MNGRKSIASCERNPATVAITPPFLNGQMSICAGRRASGRAQEKSPGNAAYGRAMTHPVRGGRQRTRRGRSHSPSSLSGKAVGSGEAAAETSRTLWNELAEGRGGGGPLPEVCGRGVVGDNPGGPEVREGQTRPPPLRQLDENTRNQRQSDLLAMHSRHVRLDQAAFDEMATRDDTLRGTAGSDRPINDEGARKASKGFGRRPLLCGARSAMPRPTAVQASPVGGHPLRTLRARKRRVLPSRDGGERLDAREGDKQKGGRAGSIRLSEGDPPIASLSGKAAGVTAMEEHIGGRQGRGGGARGSPGARGVPRGSRGAWESGPNGSEDRSYYRSSADEARGIRKLVHFFNGQGRALTTGIPLGYGVTKSRAVARRLVLNRKLEPGEVVGTRRCNSRLGSITTGLARILFGRRYPRSLSGLDNLGKTDHLDTAVKPTLGIPRSRSSRTGNDGLVIPQEPLVDVKREFGGVSFSDVLGDAAAVDGVMGDLRNDRG</sequence>
<dbReference type="Proteomes" id="UP000266841">
    <property type="component" value="Unassembled WGS sequence"/>
</dbReference>
<feature type="region of interest" description="Disordered" evidence="1">
    <location>
        <begin position="35"/>
        <end position="90"/>
    </location>
</feature>
<evidence type="ECO:0000313" key="2">
    <source>
        <dbReference type="EMBL" id="EJK57539.1"/>
    </source>
</evidence>
<dbReference type="EMBL" id="AGNL01027908">
    <property type="protein sequence ID" value="EJK57539.1"/>
    <property type="molecule type" value="Genomic_DNA"/>
</dbReference>
<comment type="caution">
    <text evidence="2">The sequence shown here is derived from an EMBL/GenBank/DDBJ whole genome shotgun (WGS) entry which is preliminary data.</text>
</comment>